<name>A0AB38XQK8_9ACTO</name>
<dbReference type="InterPro" id="IPR029044">
    <property type="entry name" value="Nucleotide-diphossugar_trans"/>
</dbReference>
<dbReference type="InterPro" id="IPR001173">
    <property type="entry name" value="Glyco_trans_2-like"/>
</dbReference>
<dbReference type="AlphaFoldDB" id="A0AB38XQK8"/>
<dbReference type="SUPFAM" id="SSF53756">
    <property type="entry name" value="UDP-Glycosyltransferase/glycogen phosphorylase"/>
    <property type="match status" value="1"/>
</dbReference>
<sequence>MKDEHLSEELRQILLDDEQLDREIKRVEDALAGAEQKALEQVVQEAQCLVSVIVPAFRSAATLKRTLQSLAVQSMVNNLYEVVVVLNGPDDGMVQLLEALTQQPQYSNLRWVRAARTGAGHARNIGLSLARGEFVTFVDADDSVQPRFLEQLVEEVGPGIIPVAPILNYQGSELVEENALAERILQNAGKSVPVDSVPWMLGFNACKLVPIELARQVCYREDLTSGEDVVYFATALAGKKLHFHFPTQEDCAYRRYITAESVSRQQSSYEFNVEDRLDCVAALQEVKDRDNQGALDSLISSQYGFAVRYLQEHPALAPKLEGDLAARSLFDFPWQTVNKGKATNLVFAYCFSPFSDTSATVAAKVVADMGRISDVISNDMAKLRHKDLSLNTISDRWIANRYVVTAPVSFSGWDPTVSFARQGVAVAERAAAAGEGYETMYSRALWAASHVSAFLYKRRHPQVRWSAEFSDPLRRDVTGNLRVGAFGKDDLSDMMLRYLKKHGTELMVEDSYFELIELTTFLAADELIFTNDNQLEYMLMDYPPQLQQLVRAKAKVWHHPTPPATAYDAVPARYQMPEGDINIAYFGAFYKNRGLDDVFVALRNLSREEQRKVRFHVFCNKPKEVSELVTAYGIDLVTYVNGYLPYLEFLNVCKGCDVLLLNDAICLDTMPINPFLPSKYADYLGAGRDIWALVERGSALDKAQVTYKAEAGNSADILHQLKRIISQKG</sequence>
<dbReference type="PANTHER" id="PTHR43685:SF2">
    <property type="entry name" value="GLYCOSYLTRANSFERASE 2-LIKE DOMAIN-CONTAINING PROTEIN"/>
    <property type="match status" value="1"/>
</dbReference>
<dbReference type="Gene3D" id="3.90.550.10">
    <property type="entry name" value="Spore Coat Polysaccharide Biosynthesis Protein SpsA, Chain A"/>
    <property type="match status" value="1"/>
</dbReference>
<dbReference type="PANTHER" id="PTHR43685">
    <property type="entry name" value="GLYCOSYLTRANSFERASE"/>
    <property type="match status" value="1"/>
</dbReference>
<organism evidence="2 3">
    <name type="scientific">Winkia neuii subsp. anitrata</name>
    <dbReference type="NCBI Taxonomy" id="29318"/>
    <lineage>
        <taxon>Bacteria</taxon>
        <taxon>Bacillati</taxon>
        <taxon>Actinomycetota</taxon>
        <taxon>Actinomycetes</taxon>
        <taxon>Actinomycetales</taxon>
        <taxon>Actinomycetaceae</taxon>
        <taxon>Winkia</taxon>
    </lineage>
</organism>
<dbReference type="Proteomes" id="UP001211044">
    <property type="component" value="Chromosome"/>
</dbReference>
<dbReference type="RefSeq" id="WP_271694687.1">
    <property type="nucleotide sequence ID" value="NZ_CP116394.1"/>
</dbReference>
<evidence type="ECO:0000313" key="3">
    <source>
        <dbReference type="Proteomes" id="UP001211044"/>
    </source>
</evidence>
<accession>A0AB38XQK8</accession>
<dbReference type="Pfam" id="PF00535">
    <property type="entry name" value="Glycos_transf_2"/>
    <property type="match status" value="1"/>
</dbReference>
<evidence type="ECO:0000313" key="2">
    <source>
        <dbReference type="EMBL" id="WCE46573.1"/>
    </source>
</evidence>
<dbReference type="EMBL" id="CP116394">
    <property type="protein sequence ID" value="WCE46573.1"/>
    <property type="molecule type" value="Genomic_DNA"/>
</dbReference>
<feature type="domain" description="Glycosyltransferase 2-like" evidence="1">
    <location>
        <begin position="51"/>
        <end position="156"/>
    </location>
</feature>
<dbReference type="InterPro" id="IPR050834">
    <property type="entry name" value="Glycosyltransf_2"/>
</dbReference>
<dbReference type="KEGG" id="wne:PIG85_02715"/>
<proteinExistence type="predicted"/>
<dbReference type="Gene3D" id="3.40.50.2000">
    <property type="entry name" value="Glycogen Phosphorylase B"/>
    <property type="match status" value="1"/>
</dbReference>
<evidence type="ECO:0000259" key="1">
    <source>
        <dbReference type="Pfam" id="PF00535"/>
    </source>
</evidence>
<gene>
    <name evidence="2" type="ORF">PIG85_02715</name>
</gene>
<dbReference type="GO" id="GO:0016757">
    <property type="term" value="F:glycosyltransferase activity"/>
    <property type="evidence" value="ECO:0007669"/>
    <property type="project" value="UniProtKB-KW"/>
</dbReference>
<dbReference type="SUPFAM" id="SSF53448">
    <property type="entry name" value="Nucleotide-diphospho-sugar transferases"/>
    <property type="match status" value="1"/>
</dbReference>
<dbReference type="CDD" id="cd00761">
    <property type="entry name" value="Glyco_tranf_GTA_type"/>
    <property type="match status" value="1"/>
</dbReference>
<reference evidence="2" key="1">
    <citation type="submission" date="2023-01" db="EMBL/GenBank/DDBJ databases">
        <title>Comparative Genomic Analysis of the Clinically-Derived Winkia Strain NY0527 Provides Evidence into the Taxonomic Reassignment of Winkia neuii and Characterizes Their Virulence Traits.</title>
        <authorList>
            <person name="Cai X."/>
            <person name="Peng Y."/>
            <person name="Li M."/>
            <person name="Qiu Y."/>
            <person name="Wang Y."/>
            <person name="Xu L."/>
            <person name="Hou Q."/>
        </authorList>
    </citation>
    <scope>NUCLEOTIDE SEQUENCE</scope>
    <source>
        <strain evidence="2">NY0527</strain>
    </source>
</reference>
<dbReference type="EC" id="2.4.-.-" evidence="2"/>
<keyword evidence="2" id="KW-0328">Glycosyltransferase</keyword>
<keyword evidence="2" id="KW-0808">Transferase</keyword>
<protein>
    <submittedName>
        <fullName evidence="2">Glycosyltransferase</fullName>
        <ecNumber evidence="2">2.4.-.-</ecNumber>
    </submittedName>
</protein>